<accession>A8M9K7</accession>
<sequence>MYLQLNEYYGMLAYIDYPGDRKIITSLAELINEYKSFPGALISTIVMIGGVEINEDYFKAWVSITGSRRIIEDTYGEIWSYIKGVSGNNDIVSLIMRAYEEAGDLADVIALSNALKLFLGFNIYDLGLAVIYENPLSVLNGRRVELRRGKTLLMKKHLMGDLKLNTALILQGELNDKVVDWSNPGVLPASNEIGDESVSDPAYTLLSLNIGLTSKPSSSELTLLNSQLPAGACTGQVTILPLTLSNSMVMKLIEELKKQGFTTTATGISIIDAVKCIKHDL</sequence>
<reference evidence="1 2" key="1">
    <citation type="submission" date="2007-10" db="EMBL/GenBank/DDBJ databases">
        <title>Complete sequence of Caldivirga maquilingensis IC-167.</title>
        <authorList>
            <consortium name="US DOE Joint Genome Institute"/>
            <person name="Copeland A."/>
            <person name="Lucas S."/>
            <person name="Lapidus A."/>
            <person name="Barry K."/>
            <person name="Glavina del Rio T."/>
            <person name="Dalin E."/>
            <person name="Tice H."/>
            <person name="Pitluck S."/>
            <person name="Saunders E."/>
            <person name="Brettin T."/>
            <person name="Bruce D."/>
            <person name="Detter J.C."/>
            <person name="Han C."/>
            <person name="Schmutz J."/>
            <person name="Larimer F."/>
            <person name="Land M."/>
            <person name="Hauser L."/>
            <person name="Kyrpides N."/>
            <person name="Ivanova N."/>
            <person name="Biddle J.F."/>
            <person name="Zhang Z."/>
            <person name="Fitz-Gibbon S.T."/>
            <person name="Lowe T.M."/>
            <person name="Saltikov C."/>
            <person name="House C.H."/>
            <person name="Richardson P."/>
        </authorList>
    </citation>
    <scope>NUCLEOTIDE SEQUENCE [LARGE SCALE GENOMIC DNA]</scope>
    <source>
        <strain evidence="2">ATCC 700844 / DSM 13496 / JCM 10307 / IC-167</strain>
    </source>
</reference>
<dbReference type="Proteomes" id="UP000001137">
    <property type="component" value="Chromosome"/>
</dbReference>
<dbReference type="eggNOG" id="arCOG05593">
    <property type="taxonomic scope" value="Archaea"/>
</dbReference>
<dbReference type="AlphaFoldDB" id="A8M9K7"/>
<gene>
    <name evidence="1" type="ordered locus">Cmaq_0034</name>
</gene>
<keyword evidence="2" id="KW-1185">Reference proteome</keyword>
<evidence type="ECO:0000313" key="2">
    <source>
        <dbReference type="Proteomes" id="UP000001137"/>
    </source>
</evidence>
<evidence type="ECO:0000313" key="1">
    <source>
        <dbReference type="EMBL" id="ABW00888.1"/>
    </source>
</evidence>
<name>A8M9K7_CALMQ</name>
<protein>
    <submittedName>
        <fullName evidence="1">Uncharacterized protein</fullName>
    </submittedName>
</protein>
<dbReference type="HOGENOM" id="CLU_961793_0_0_2"/>
<organism evidence="1 2">
    <name type="scientific">Caldivirga maquilingensis (strain ATCC 700844 / DSM 13496 / JCM 10307 / IC-167)</name>
    <dbReference type="NCBI Taxonomy" id="397948"/>
    <lineage>
        <taxon>Archaea</taxon>
        <taxon>Thermoproteota</taxon>
        <taxon>Thermoprotei</taxon>
        <taxon>Thermoproteales</taxon>
        <taxon>Thermoproteaceae</taxon>
        <taxon>Caldivirga</taxon>
    </lineage>
</organism>
<dbReference type="KEGG" id="cma:Cmaq_0034"/>
<proteinExistence type="predicted"/>
<dbReference type="EMBL" id="CP000852">
    <property type="protein sequence ID" value="ABW00888.1"/>
    <property type="molecule type" value="Genomic_DNA"/>
</dbReference>